<accession>A0A834NAN1</accession>
<gene>
    <name evidence="1" type="ORF">HZH68_006984</name>
</gene>
<dbReference type="EMBL" id="JACSDZ010000006">
    <property type="protein sequence ID" value="KAF7401164.1"/>
    <property type="molecule type" value="Genomic_DNA"/>
</dbReference>
<reference evidence="1" key="1">
    <citation type="journal article" date="2020" name="G3 (Bethesda)">
        <title>High-Quality Assemblies for Three Invasive Social Wasps from the &lt;i&gt;Vespula&lt;/i&gt; Genus.</title>
        <authorList>
            <person name="Harrop T.W.R."/>
            <person name="Guhlin J."/>
            <person name="McLaughlin G.M."/>
            <person name="Permina E."/>
            <person name="Stockwell P."/>
            <person name="Gilligan J."/>
            <person name="Le Lec M.F."/>
            <person name="Gruber M.A.M."/>
            <person name="Quinn O."/>
            <person name="Lovegrove M."/>
            <person name="Duncan E.J."/>
            <person name="Remnant E.J."/>
            <person name="Van Eeckhoven J."/>
            <person name="Graham B."/>
            <person name="Knapp R.A."/>
            <person name="Langford K.W."/>
            <person name="Kronenberg Z."/>
            <person name="Press M.O."/>
            <person name="Eacker S.M."/>
            <person name="Wilson-Rankin E.E."/>
            <person name="Purcell J."/>
            <person name="Lester P.J."/>
            <person name="Dearden P.K."/>
        </authorList>
    </citation>
    <scope>NUCLEOTIDE SEQUENCE</scope>
    <source>
        <strain evidence="1">Linc-1</strain>
    </source>
</reference>
<protein>
    <recommendedName>
        <fullName evidence="3">Vezatin</fullName>
    </recommendedName>
</protein>
<dbReference type="Proteomes" id="UP000617340">
    <property type="component" value="Unassembled WGS sequence"/>
</dbReference>
<proteinExistence type="predicted"/>
<dbReference type="AlphaFoldDB" id="A0A834NAN1"/>
<organism evidence="1 2">
    <name type="scientific">Vespula germanica</name>
    <name type="common">German yellow jacket</name>
    <name type="synonym">Paravespula germanica</name>
    <dbReference type="NCBI Taxonomy" id="30212"/>
    <lineage>
        <taxon>Eukaryota</taxon>
        <taxon>Metazoa</taxon>
        <taxon>Ecdysozoa</taxon>
        <taxon>Arthropoda</taxon>
        <taxon>Hexapoda</taxon>
        <taxon>Insecta</taxon>
        <taxon>Pterygota</taxon>
        <taxon>Neoptera</taxon>
        <taxon>Endopterygota</taxon>
        <taxon>Hymenoptera</taxon>
        <taxon>Apocrita</taxon>
        <taxon>Aculeata</taxon>
        <taxon>Vespoidea</taxon>
        <taxon>Vespidae</taxon>
        <taxon>Vespinae</taxon>
        <taxon>Vespula</taxon>
    </lineage>
</organism>
<sequence>MLSEYNDIEEDEEVIFEGNDLYEHLSALGYVDFETATVSKPLLTSQKKSIYMNTDIINDIGRNIYRYILDLKSWITQDCSLSKEQLHTILSAKTLLDDHAYAINSYTQKYFPSTPWKKMLRNLLVNGTIIASSAYLIFCKHKKALNIIITFCILYFTGYRNYKNLQAHKELKQLVLLQNEFYDLCNKGLKILRHGYKVKINSRKVEHPFHDLMGERLIYLQPIMENLIKCMEDLCQIYHHIICIMTAQFPKHVFNQFVITTFEDNAFKIHGEINYEALKQLYYTYALMQSELLYLLAITYDTKTWSLTCDKISKANLIYITYKLNKQLIKYKNKLSLCINSYYNCKVEPVQYNFKGPVASKWQDVYLHLNLTSNKIQQAYERIISMINDIDTCTDDTSTNNEMIEKMTQKMDEMYKQIDTARNFAEFSSLLITKIKYKNSKMSYTKQDTKIQNVNENLPVIIDTEPEILDEVFEEYIKEEYLKPLYEEDEEILLQEYKLDKLLAKNFMSELKEALIDKHRTMSERESKALQRMYRNVINSANDLGSNNLRSSIPIPPPMPSLASNSISLRNNDSINYDHNNIFPTESSNTSSTEIFHTQTSSVNNIVKNFKYDKDANNESIIEDNKDSTVFRSLSLKQFQNPVIQFGLNMPPQLLSMNEEMFIGSGENSESDIEPEDDSIA</sequence>
<evidence type="ECO:0000313" key="2">
    <source>
        <dbReference type="Proteomes" id="UP000617340"/>
    </source>
</evidence>
<evidence type="ECO:0000313" key="1">
    <source>
        <dbReference type="EMBL" id="KAF7401164.1"/>
    </source>
</evidence>
<comment type="caution">
    <text evidence="1">The sequence shown here is derived from an EMBL/GenBank/DDBJ whole genome shotgun (WGS) entry which is preliminary data.</text>
</comment>
<keyword evidence="2" id="KW-1185">Reference proteome</keyword>
<evidence type="ECO:0008006" key="3">
    <source>
        <dbReference type="Google" id="ProtNLM"/>
    </source>
</evidence>
<name>A0A834NAN1_VESGE</name>